<dbReference type="PATRIC" id="fig|1332188.3.peg.878"/>
<dbReference type="HOGENOM" id="CLU_2153774_0_0_0"/>
<feature type="coiled-coil region" evidence="1">
    <location>
        <begin position="19"/>
        <end position="60"/>
    </location>
</feature>
<dbReference type="EMBL" id="CP005957">
    <property type="protein sequence ID" value="AGL62586.1"/>
    <property type="molecule type" value="Genomic_DNA"/>
</dbReference>
<gene>
    <name evidence="2" type="ORF">L336_0884</name>
</gene>
<protein>
    <submittedName>
        <fullName evidence="2">Uncharacterized protein</fullName>
    </submittedName>
</protein>
<dbReference type="Proteomes" id="UP000013893">
    <property type="component" value="Chromosome"/>
</dbReference>
<dbReference type="AlphaFoldDB" id="R4PZA4"/>
<proteinExistence type="predicted"/>
<organism evidence="2 3">
    <name type="scientific">Candidatus Saccharimonas aalborgensis</name>
    <dbReference type="NCBI Taxonomy" id="1332188"/>
    <lineage>
        <taxon>Bacteria</taxon>
        <taxon>Candidatus Saccharimonadota</taxon>
        <taxon>Candidatus Saccharimonadia</taxon>
        <taxon>Candidatus Saccharimonadales</taxon>
        <taxon>Candidatus Saccharimonadaceae</taxon>
        <taxon>Candidatus Saccharimonas</taxon>
    </lineage>
</organism>
<name>R4PZA4_9BACT</name>
<evidence type="ECO:0000313" key="3">
    <source>
        <dbReference type="Proteomes" id="UP000013893"/>
    </source>
</evidence>
<keyword evidence="3" id="KW-1185">Reference proteome</keyword>
<evidence type="ECO:0000313" key="2">
    <source>
        <dbReference type="EMBL" id="AGL62586.1"/>
    </source>
</evidence>
<reference evidence="2 3" key="1">
    <citation type="journal article" date="2013" name="Nat. Biotechnol.">
        <title>Genome sequences of rare, uncultured bacteria obtained by differential coverage binning of multiple metagenomes.</title>
        <authorList>
            <person name="Albertsen M."/>
            <person name="Hugenholtz P."/>
            <person name="Skarshewski A."/>
            <person name="Nielsen K.L."/>
            <person name="Tyson G.W."/>
            <person name="Nielsen P.H."/>
        </authorList>
    </citation>
    <scope>NUCLEOTIDE SEQUENCE [LARGE SCALE GENOMIC DNA]</scope>
    <source>
        <strain evidence="2">TM71</strain>
    </source>
</reference>
<keyword evidence="1" id="KW-0175">Coiled coil</keyword>
<dbReference type="Gene3D" id="1.20.5.170">
    <property type="match status" value="1"/>
</dbReference>
<accession>R4PZA4</accession>
<dbReference type="RefSeq" id="WP_015642036.1">
    <property type="nucleotide sequence ID" value="NC_021219.1"/>
</dbReference>
<dbReference type="STRING" id="1332188.L336_0884"/>
<dbReference type="KEGG" id="saal:L336_0884"/>
<evidence type="ECO:0000256" key="1">
    <source>
        <dbReference type="SAM" id="Coils"/>
    </source>
</evidence>
<sequence>MVKAQVTNEEILSTLSQFADSVDKRFDKIEDNIAELKSDVAELKSDVAELKSDVSELKSDVNRIYGILDTHMSRIETLIQETKVQAHQQARLERWIFQLADQAGVHLKYDG</sequence>